<evidence type="ECO:0000313" key="3">
    <source>
        <dbReference type="Proteomes" id="UP000727407"/>
    </source>
</evidence>
<protein>
    <submittedName>
        <fullName evidence="2">Uncharacterized protein</fullName>
    </submittedName>
</protein>
<feature type="compositionally biased region" description="Low complexity" evidence="1">
    <location>
        <begin position="1"/>
        <end position="15"/>
    </location>
</feature>
<proteinExistence type="predicted"/>
<sequence>MTSTQSADVAVTSSADDSDKEDGDSEAGSSTVSKRSTQPTKAATIQRSSSPTEAALSKILKKAAEVHNVHKQTAQPHHDEMGSRRAMAEMIYHEARPMGADTAIFQTLMHFKT</sequence>
<reference evidence="2" key="1">
    <citation type="submission" date="2020-07" db="EMBL/GenBank/DDBJ databases">
        <title>Clarias magur genome sequencing, assembly and annotation.</title>
        <authorList>
            <person name="Kushwaha B."/>
            <person name="Kumar R."/>
            <person name="Das P."/>
            <person name="Joshi C.G."/>
            <person name="Kumar D."/>
            <person name="Nagpure N.S."/>
            <person name="Pandey M."/>
            <person name="Agarwal S."/>
            <person name="Srivastava S."/>
            <person name="Singh M."/>
            <person name="Sahoo L."/>
            <person name="Jayasankar P."/>
            <person name="Meher P.K."/>
            <person name="Koringa P.G."/>
            <person name="Iquebal M.A."/>
            <person name="Das S.P."/>
            <person name="Bit A."/>
            <person name="Patnaik S."/>
            <person name="Patel N."/>
            <person name="Shah T.M."/>
            <person name="Hinsu A."/>
            <person name="Jena J.K."/>
        </authorList>
    </citation>
    <scope>NUCLEOTIDE SEQUENCE</scope>
    <source>
        <strain evidence="2">CIFAMagur01</strain>
        <tissue evidence="2">Testis</tissue>
    </source>
</reference>
<comment type="caution">
    <text evidence="2">The sequence shown here is derived from an EMBL/GenBank/DDBJ whole genome shotgun (WGS) entry which is preliminary data.</text>
</comment>
<evidence type="ECO:0000256" key="1">
    <source>
        <dbReference type="SAM" id="MobiDB-lite"/>
    </source>
</evidence>
<dbReference type="AlphaFoldDB" id="A0A8J4UPL9"/>
<keyword evidence="3" id="KW-1185">Reference proteome</keyword>
<name>A0A8J4UPL9_CLAMG</name>
<accession>A0A8J4UPL9</accession>
<dbReference type="EMBL" id="QNUK01000156">
    <property type="protein sequence ID" value="KAF5899795.1"/>
    <property type="molecule type" value="Genomic_DNA"/>
</dbReference>
<feature type="non-terminal residue" evidence="2">
    <location>
        <position position="113"/>
    </location>
</feature>
<feature type="compositionally biased region" description="Acidic residues" evidence="1">
    <location>
        <begin position="16"/>
        <end position="25"/>
    </location>
</feature>
<gene>
    <name evidence="2" type="ORF">DAT39_010491</name>
</gene>
<organism evidence="2 3">
    <name type="scientific">Clarias magur</name>
    <name type="common">Asian catfish</name>
    <name type="synonym">Macropteronotus magur</name>
    <dbReference type="NCBI Taxonomy" id="1594786"/>
    <lineage>
        <taxon>Eukaryota</taxon>
        <taxon>Metazoa</taxon>
        <taxon>Chordata</taxon>
        <taxon>Craniata</taxon>
        <taxon>Vertebrata</taxon>
        <taxon>Euteleostomi</taxon>
        <taxon>Actinopterygii</taxon>
        <taxon>Neopterygii</taxon>
        <taxon>Teleostei</taxon>
        <taxon>Ostariophysi</taxon>
        <taxon>Siluriformes</taxon>
        <taxon>Clariidae</taxon>
        <taxon>Clarias</taxon>
    </lineage>
</organism>
<feature type="region of interest" description="Disordered" evidence="1">
    <location>
        <begin position="1"/>
        <end position="55"/>
    </location>
</feature>
<evidence type="ECO:0000313" key="2">
    <source>
        <dbReference type="EMBL" id="KAF5899795.1"/>
    </source>
</evidence>
<dbReference type="Proteomes" id="UP000727407">
    <property type="component" value="Unassembled WGS sequence"/>
</dbReference>
<feature type="compositionally biased region" description="Polar residues" evidence="1">
    <location>
        <begin position="27"/>
        <end position="52"/>
    </location>
</feature>